<evidence type="ECO:0000313" key="3">
    <source>
        <dbReference type="Proteomes" id="UP000735302"/>
    </source>
</evidence>
<evidence type="ECO:0000256" key="1">
    <source>
        <dbReference type="SAM" id="MobiDB-lite"/>
    </source>
</evidence>
<feature type="region of interest" description="Disordered" evidence="1">
    <location>
        <begin position="77"/>
        <end position="102"/>
    </location>
</feature>
<evidence type="ECO:0000313" key="2">
    <source>
        <dbReference type="EMBL" id="GFN73820.1"/>
    </source>
</evidence>
<reference evidence="2 3" key="1">
    <citation type="journal article" date="2021" name="Elife">
        <title>Chloroplast acquisition without the gene transfer in kleptoplastic sea slugs, Plakobranchus ocellatus.</title>
        <authorList>
            <person name="Maeda T."/>
            <person name="Takahashi S."/>
            <person name="Yoshida T."/>
            <person name="Shimamura S."/>
            <person name="Takaki Y."/>
            <person name="Nagai Y."/>
            <person name="Toyoda A."/>
            <person name="Suzuki Y."/>
            <person name="Arimoto A."/>
            <person name="Ishii H."/>
            <person name="Satoh N."/>
            <person name="Nishiyama T."/>
            <person name="Hasebe M."/>
            <person name="Maruyama T."/>
            <person name="Minagawa J."/>
            <person name="Obokata J."/>
            <person name="Shigenobu S."/>
        </authorList>
    </citation>
    <scope>NUCLEOTIDE SEQUENCE [LARGE SCALE GENOMIC DNA]</scope>
</reference>
<dbReference type="EMBL" id="BLXT01000031">
    <property type="protein sequence ID" value="GFN73820.1"/>
    <property type="molecule type" value="Genomic_DNA"/>
</dbReference>
<name>A0AAV3WSU0_9GAST</name>
<dbReference type="AlphaFoldDB" id="A0AAV3WSU0"/>
<organism evidence="2 3">
    <name type="scientific">Plakobranchus ocellatus</name>
    <dbReference type="NCBI Taxonomy" id="259542"/>
    <lineage>
        <taxon>Eukaryota</taxon>
        <taxon>Metazoa</taxon>
        <taxon>Spiralia</taxon>
        <taxon>Lophotrochozoa</taxon>
        <taxon>Mollusca</taxon>
        <taxon>Gastropoda</taxon>
        <taxon>Heterobranchia</taxon>
        <taxon>Euthyneura</taxon>
        <taxon>Panpulmonata</taxon>
        <taxon>Sacoglossa</taxon>
        <taxon>Placobranchoidea</taxon>
        <taxon>Plakobranchidae</taxon>
        <taxon>Plakobranchus</taxon>
    </lineage>
</organism>
<proteinExistence type="predicted"/>
<feature type="compositionally biased region" description="Basic and acidic residues" evidence="1">
    <location>
        <begin position="77"/>
        <end position="90"/>
    </location>
</feature>
<feature type="compositionally biased region" description="Basic and acidic residues" evidence="1">
    <location>
        <begin position="1"/>
        <end position="11"/>
    </location>
</feature>
<accession>A0AAV3WSU0</accession>
<dbReference type="Proteomes" id="UP000735302">
    <property type="component" value="Unassembled WGS sequence"/>
</dbReference>
<feature type="region of interest" description="Disordered" evidence="1">
    <location>
        <begin position="43"/>
        <end position="62"/>
    </location>
</feature>
<gene>
    <name evidence="2" type="ORF">PoB_000032600</name>
</gene>
<protein>
    <submittedName>
        <fullName evidence="2">Uncharacterized protein</fullName>
    </submittedName>
</protein>
<comment type="caution">
    <text evidence="2">The sequence shown here is derived from an EMBL/GenBank/DDBJ whole genome shotgun (WGS) entry which is preliminary data.</text>
</comment>
<sequence>MARAKNSERYPKVHGTHKLPSPPVNCVCVCVCVLGGGECVKDSPSPTGAKGGHTWSLGDGQPKEDICGRQAITSYKKGEFPWPDEGRRESLGSTRVGRTILA</sequence>
<feature type="region of interest" description="Disordered" evidence="1">
    <location>
        <begin position="1"/>
        <end position="21"/>
    </location>
</feature>
<keyword evidence="3" id="KW-1185">Reference proteome</keyword>